<dbReference type="CDD" id="cd18773">
    <property type="entry name" value="PDC1_HK_sensor"/>
    <property type="match status" value="1"/>
</dbReference>
<comment type="similarity">
    <text evidence="8">Belongs to the methyl-accepting chemotaxis (MCP) protein family.</text>
</comment>
<dbReference type="PANTHER" id="PTHR32089">
    <property type="entry name" value="METHYL-ACCEPTING CHEMOTAXIS PROTEIN MCPB"/>
    <property type="match status" value="1"/>
</dbReference>
<keyword evidence="6 10" id="KW-0472">Membrane</keyword>
<dbReference type="CDD" id="cd11386">
    <property type="entry name" value="MCP_signal"/>
    <property type="match status" value="1"/>
</dbReference>
<dbReference type="InterPro" id="IPR029151">
    <property type="entry name" value="Sensor-like_sf"/>
</dbReference>
<name>A0A1H3L9J6_9FIRM</name>
<evidence type="ECO:0000313" key="13">
    <source>
        <dbReference type="EMBL" id="SDY60624.1"/>
    </source>
</evidence>
<evidence type="ECO:0000256" key="3">
    <source>
        <dbReference type="ARBA" id="ARBA00022500"/>
    </source>
</evidence>
<dbReference type="SMART" id="SM00304">
    <property type="entry name" value="HAMP"/>
    <property type="match status" value="1"/>
</dbReference>
<evidence type="ECO:0000256" key="8">
    <source>
        <dbReference type="ARBA" id="ARBA00029447"/>
    </source>
</evidence>
<dbReference type="SUPFAM" id="SSF103190">
    <property type="entry name" value="Sensory domain-like"/>
    <property type="match status" value="1"/>
</dbReference>
<evidence type="ECO:0000256" key="10">
    <source>
        <dbReference type="SAM" id="Phobius"/>
    </source>
</evidence>
<evidence type="ECO:0000256" key="7">
    <source>
        <dbReference type="ARBA" id="ARBA00023224"/>
    </source>
</evidence>
<evidence type="ECO:0000256" key="5">
    <source>
        <dbReference type="ARBA" id="ARBA00022989"/>
    </source>
</evidence>
<protein>
    <submittedName>
        <fullName evidence="13">Methyl-accepting chemotaxis protein</fullName>
    </submittedName>
</protein>
<evidence type="ECO:0000259" key="12">
    <source>
        <dbReference type="PROSITE" id="PS50885"/>
    </source>
</evidence>
<reference evidence="13 14" key="1">
    <citation type="submission" date="2016-10" db="EMBL/GenBank/DDBJ databases">
        <authorList>
            <person name="de Groot N.N."/>
        </authorList>
    </citation>
    <scope>NUCLEOTIDE SEQUENCE [LARGE SCALE GENOMIC DNA]</scope>
    <source>
        <strain evidence="13 14">DSM 14045</strain>
    </source>
</reference>
<proteinExistence type="inferred from homology"/>
<dbReference type="SMART" id="SM00283">
    <property type="entry name" value="MA"/>
    <property type="match status" value="1"/>
</dbReference>
<dbReference type="InterPro" id="IPR033479">
    <property type="entry name" value="dCache_1"/>
</dbReference>
<dbReference type="OrthoDB" id="9760371at2"/>
<keyword evidence="14" id="KW-1185">Reference proteome</keyword>
<organism evidence="13 14">
    <name type="scientific">Lachnobacterium bovis DSM 14045</name>
    <dbReference type="NCBI Taxonomy" id="1122142"/>
    <lineage>
        <taxon>Bacteria</taxon>
        <taxon>Bacillati</taxon>
        <taxon>Bacillota</taxon>
        <taxon>Clostridia</taxon>
        <taxon>Lachnospirales</taxon>
        <taxon>Lachnospiraceae</taxon>
        <taxon>Lachnobacterium</taxon>
    </lineage>
</organism>
<feature type="domain" description="HAMP" evidence="12">
    <location>
        <begin position="319"/>
        <end position="371"/>
    </location>
</feature>
<keyword evidence="5 10" id="KW-1133">Transmembrane helix</keyword>
<evidence type="ECO:0000256" key="4">
    <source>
        <dbReference type="ARBA" id="ARBA00022692"/>
    </source>
</evidence>
<dbReference type="Gene3D" id="3.30.450.20">
    <property type="entry name" value="PAS domain"/>
    <property type="match status" value="2"/>
</dbReference>
<dbReference type="CDD" id="cd06225">
    <property type="entry name" value="HAMP"/>
    <property type="match status" value="1"/>
</dbReference>
<dbReference type="InterPro" id="IPR003660">
    <property type="entry name" value="HAMP_dom"/>
</dbReference>
<accession>A0A1H3L9J6</accession>
<dbReference type="Gene3D" id="1.10.287.950">
    <property type="entry name" value="Methyl-accepting chemotaxis protein"/>
    <property type="match status" value="1"/>
</dbReference>
<dbReference type="STRING" id="1122142.SAMN02910414_01937"/>
<dbReference type="Pfam" id="PF00672">
    <property type="entry name" value="HAMP"/>
    <property type="match status" value="1"/>
</dbReference>
<feature type="transmembrane region" description="Helical" evidence="10">
    <location>
        <begin position="294"/>
        <end position="317"/>
    </location>
</feature>
<evidence type="ECO:0000313" key="14">
    <source>
        <dbReference type="Proteomes" id="UP000183918"/>
    </source>
</evidence>
<evidence type="ECO:0000256" key="1">
    <source>
        <dbReference type="ARBA" id="ARBA00004651"/>
    </source>
</evidence>
<feature type="transmembrane region" description="Helical" evidence="10">
    <location>
        <begin position="23"/>
        <end position="44"/>
    </location>
</feature>
<dbReference type="GO" id="GO:0005886">
    <property type="term" value="C:plasma membrane"/>
    <property type="evidence" value="ECO:0007669"/>
    <property type="project" value="UniProtKB-SubCell"/>
</dbReference>
<dbReference type="PANTHER" id="PTHR32089:SF112">
    <property type="entry name" value="LYSOZYME-LIKE PROTEIN-RELATED"/>
    <property type="match status" value="1"/>
</dbReference>
<dbReference type="AlphaFoldDB" id="A0A1H3L9J6"/>
<feature type="domain" description="Methyl-accepting transducer" evidence="11">
    <location>
        <begin position="376"/>
        <end position="640"/>
    </location>
</feature>
<evidence type="ECO:0000259" key="11">
    <source>
        <dbReference type="PROSITE" id="PS50111"/>
    </source>
</evidence>
<dbReference type="InterPro" id="IPR004089">
    <property type="entry name" value="MCPsignal_dom"/>
</dbReference>
<keyword evidence="3" id="KW-0145">Chemotaxis</keyword>
<dbReference type="GO" id="GO:0006935">
    <property type="term" value="P:chemotaxis"/>
    <property type="evidence" value="ECO:0007669"/>
    <property type="project" value="UniProtKB-KW"/>
</dbReference>
<keyword evidence="7 9" id="KW-0807">Transducer</keyword>
<evidence type="ECO:0000256" key="6">
    <source>
        <dbReference type="ARBA" id="ARBA00023136"/>
    </source>
</evidence>
<comment type="subcellular location">
    <subcellularLocation>
        <location evidence="1">Cell membrane</location>
        <topology evidence="1">Multi-pass membrane protein</topology>
    </subcellularLocation>
</comment>
<dbReference type="PROSITE" id="PS50111">
    <property type="entry name" value="CHEMOTAXIS_TRANSDUC_2"/>
    <property type="match status" value="1"/>
</dbReference>
<dbReference type="Pfam" id="PF00015">
    <property type="entry name" value="MCPsignal"/>
    <property type="match status" value="1"/>
</dbReference>
<evidence type="ECO:0000256" key="9">
    <source>
        <dbReference type="PROSITE-ProRule" id="PRU00284"/>
    </source>
</evidence>
<dbReference type="SUPFAM" id="SSF58104">
    <property type="entry name" value="Methyl-accepting chemotaxis protein (MCP) signaling domain"/>
    <property type="match status" value="1"/>
</dbReference>
<dbReference type="EMBL" id="FNPG01000024">
    <property type="protein sequence ID" value="SDY60624.1"/>
    <property type="molecule type" value="Genomic_DNA"/>
</dbReference>
<dbReference type="GO" id="GO:0007165">
    <property type="term" value="P:signal transduction"/>
    <property type="evidence" value="ECO:0007669"/>
    <property type="project" value="UniProtKB-KW"/>
</dbReference>
<evidence type="ECO:0000256" key="2">
    <source>
        <dbReference type="ARBA" id="ARBA00022475"/>
    </source>
</evidence>
<keyword evidence="4 10" id="KW-0812">Transmembrane</keyword>
<dbReference type="CDD" id="cd12912">
    <property type="entry name" value="PDC2_MCP_like"/>
    <property type="match status" value="1"/>
</dbReference>
<keyword evidence="2" id="KW-1003">Cell membrane</keyword>
<dbReference type="Pfam" id="PF02743">
    <property type="entry name" value="dCache_1"/>
    <property type="match status" value="1"/>
</dbReference>
<dbReference type="PROSITE" id="PS50885">
    <property type="entry name" value="HAMP"/>
    <property type="match status" value="1"/>
</dbReference>
<dbReference type="Proteomes" id="UP000183918">
    <property type="component" value="Unassembled WGS sequence"/>
</dbReference>
<dbReference type="RefSeq" id="WP_074718464.1">
    <property type="nucleotide sequence ID" value="NZ_FNPG01000024.1"/>
</dbReference>
<sequence length="676" mass="73661">MKTNKSKNTPSLNEKHKTISGKLIRCIVPLIIFSIAIIIFILIYNARTIILDSAENSLKQETLANSNAFGSDISKFIGKSDAFTIALENRTFKDDDDLFAFLENSKTFSSDATNGIYLGLDNGDFLDLSGWKPGPDYVLADRPWYQDGLKNKTFALGSPYLDSVTNSLVVPIARKIELKDGRKGVAASDMSLASITEKTLKLKPMGSGSTLLLNDDMIISYSNKKYNGTKVTEHSDDLLLTHIYETHKKNPSEVQKLQGKGRTYYVYYAKVPETNWTLISYVNEADVIAELNHFMVVCGIIAIIMVIVIVVVIIALMKTIVTKPVKNLTDIIIEITNKNFALDIPDHSNDEIGVMNHNMRKFISHMHSTLSTMKDVTNQLSAEAENSRDESTIMYSEASEQSDSMNNIKITMEGMSQAVSNLSSDAILLASKINTLTEQGTETNQVMDDLVSIASEGQNDMRLVTDSMDEISKSMSDVNSAVEHVDESAKQINNIIEMINSIASQTNLLSLNASIEAARAGEAGKGFAVVADEIGKLANDSANATTEIATIIGDIANQISSLSQKSTENVSAIKKSTESVETAEKTFEKIFNNLEGTGLIVKDMITSMSDINDIATNLASISEEQAASSQEVTSTLEKLAVSAQNVSESSMKVKDSAVIVSSGADTINESVNVFKL</sequence>
<gene>
    <name evidence="13" type="ORF">SAMN02910414_01937</name>
</gene>